<protein>
    <recommendedName>
        <fullName evidence="2">RING-type E3 ubiquitin transferase</fullName>
        <ecNumber evidence="2">2.3.2.27</ecNumber>
    </recommendedName>
</protein>
<dbReference type="PROSITE" id="PS50089">
    <property type="entry name" value="ZF_RING_2"/>
    <property type="match status" value="1"/>
</dbReference>
<keyword evidence="3" id="KW-0479">Metal-binding</keyword>
<dbReference type="EC" id="2.3.2.27" evidence="2"/>
<proteinExistence type="inferred from homology"/>
<dbReference type="InterPro" id="IPR001841">
    <property type="entry name" value="Znf_RING"/>
</dbReference>
<keyword evidence="8" id="KW-0812">Transmembrane</keyword>
<dbReference type="PANTHER" id="PTHR14155">
    <property type="entry name" value="RING FINGER DOMAIN-CONTAINING"/>
    <property type="match status" value="1"/>
</dbReference>
<evidence type="ECO:0000256" key="7">
    <source>
        <dbReference type="PROSITE-ProRule" id="PRU00175"/>
    </source>
</evidence>
<sequence>MVDLCFEAMIATFYIGGAGFLVYLLVVAARYHKKVGIAVFSIVGTAWVVVGAYLYISYCVGSFWWSELGRRLGPPLRGLHRCLRGVVRLLRGLPLRCARAGRLRRRCRPTSRGGGGGDAAPLPQFVVAGESHGMAVLAREPPVPRRGGPQAVAVGGIVPAREERDGGAASASWECSVCLCEVEEWGTVKRLPVCLHAFHQECIDPWLRDHSTCPVCRSVVVFARMA</sequence>
<gene>
    <name evidence="10" type="ORF">PVAP13_1KG174300</name>
</gene>
<evidence type="ECO:0000256" key="4">
    <source>
        <dbReference type="ARBA" id="ARBA00022771"/>
    </source>
</evidence>
<dbReference type="InterPro" id="IPR013083">
    <property type="entry name" value="Znf_RING/FYVE/PHD"/>
</dbReference>
<dbReference type="SUPFAM" id="SSF57850">
    <property type="entry name" value="RING/U-box"/>
    <property type="match status" value="1"/>
</dbReference>
<dbReference type="SMART" id="SM00184">
    <property type="entry name" value="RING"/>
    <property type="match status" value="1"/>
</dbReference>
<dbReference type="EMBL" id="CM029037">
    <property type="protein sequence ID" value="KAG2657450.1"/>
    <property type="molecule type" value="Genomic_DNA"/>
</dbReference>
<keyword evidence="11" id="KW-1185">Reference proteome</keyword>
<comment type="caution">
    <text evidence="10">The sequence shown here is derived from an EMBL/GenBank/DDBJ whole genome shotgun (WGS) entry which is preliminary data.</text>
</comment>
<dbReference type="CDD" id="cd16461">
    <property type="entry name" value="RING-H2_EL5-like"/>
    <property type="match status" value="1"/>
</dbReference>
<dbReference type="InterPro" id="IPR053238">
    <property type="entry name" value="RING-H2_zinc_finger"/>
</dbReference>
<accession>A0A8T0XBK5</accession>
<keyword evidence="5" id="KW-0862">Zinc</keyword>
<feature type="domain" description="RING-type" evidence="9">
    <location>
        <begin position="175"/>
        <end position="217"/>
    </location>
</feature>
<evidence type="ECO:0000313" key="11">
    <source>
        <dbReference type="Proteomes" id="UP000823388"/>
    </source>
</evidence>
<dbReference type="GO" id="GO:0008270">
    <property type="term" value="F:zinc ion binding"/>
    <property type="evidence" value="ECO:0007669"/>
    <property type="project" value="UniProtKB-KW"/>
</dbReference>
<organism evidence="10 11">
    <name type="scientific">Panicum virgatum</name>
    <name type="common">Blackwell switchgrass</name>
    <dbReference type="NCBI Taxonomy" id="38727"/>
    <lineage>
        <taxon>Eukaryota</taxon>
        <taxon>Viridiplantae</taxon>
        <taxon>Streptophyta</taxon>
        <taxon>Embryophyta</taxon>
        <taxon>Tracheophyta</taxon>
        <taxon>Spermatophyta</taxon>
        <taxon>Magnoliopsida</taxon>
        <taxon>Liliopsida</taxon>
        <taxon>Poales</taxon>
        <taxon>Poaceae</taxon>
        <taxon>PACMAD clade</taxon>
        <taxon>Panicoideae</taxon>
        <taxon>Panicodae</taxon>
        <taxon>Paniceae</taxon>
        <taxon>Panicinae</taxon>
        <taxon>Panicum</taxon>
        <taxon>Panicum sect. Hiantes</taxon>
    </lineage>
</organism>
<dbReference type="GO" id="GO:0061630">
    <property type="term" value="F:ubiquitin protein ligase activity"/>
    <property type="evidence" value="ECO:0007669"/>
    <property type="project" value="UniProtKB-EC"/>
</dbReference>
<dbReference type="Proteomes" id="UP000823388">
    <property type="component" value="Chromosome 1K"/>
</dbReference>
<dbReference type="PANTHER" id="PTHR14155:SF625">
    <property type="entry name" value="OS02G0248240 PROTEIN"/>
    <property type="match status" value="1"/>
</dbReference>
<comment type="catalytic activity">
    <reaction evidence="1">
        <text>S-ubiquitinyl-[E2 ubiquitin-conjugating enzyme]-L-cysteine + [acceptor protein]-L-lysine = [E2 ubiquitin-conjugating enzyme]-L-cysteine + N(6)-ubiquitinyl-[acceptor protein]-L-lysine.</text>
        <dbReference type="EC" id="2.3.2.27"/>
    </reaction>
</comment>
<comment type="similarity">
    <text evidence="6">Belongs to the RING-type zinc finger family. ATL subfamily.</text>
</comment>
<dbReference type="Gene3D" id="3.30.40.10">
    <property type="entry name" value="Zinc/RING finger domain, C3HC4 (zinc finger)"/>
    <property type="match status" value="1"/>
</dbReference>
<feature type="transmembrane region" description="Helical" evidence="8">
    <location>
        <begin position="6"/>
        <end position="28"/>
    </location>
</feature>
<evidence type="ECO:0000256" key="3">
    <source>
        <dbReference type="ARBA" id="ARBA00022723"/>
    </source>
</evidence>
<evidence type="ECO:0000259" key="9">
    <source>
        <dbReference type="PROSITE" id="PS50089"/>
    </source>
</evidence>
<evidence type="ECO:0000256" key="6">
    <source>
        <dbReference type="ARBA" id="ARBA00024209"/>
    </source>
</evidence>
<name>A0A8T0XBK5_PANVG</name>
<evidence type="ECO:0000256" key="8">
    <source>
        <dbReference type="SAM" id="Phobius"/>
    </source>
</evidence>
<keyword evidence="4 7" id="KW-0863">Zinc-finger</keyword>
<evidence type="ECO:0000256" key="5">
    <source>
        <dbReference type="ARBA" id="ARBA00022833"/>
    </source>
</evidence>
<dbReference type="Pfam" id="PF13639">
    <property type="entry name" value="zf-RING_2"/>
    <property type="match status" value="1"/>
</dbReference>
<evidence type="ECO:0000256" key="2">
    <source>
        <dbReference type="ARBA" id="ARBA00012483"/>
    </source>
</evidence>
<reference evidence="10" key="1">
    <citation type="submission" date="2020-05" db="EMBL/GenBank/DDBJ databases">
        <title>WGS assembly of Panicum virgatum.</title>
        <authorList>
            <person name="Lovell J.T."/>
            <person name="Jenkins J."/>
            <person name="Shu S."/>
            <person name="Juenger T.E."/>
            <person name="Schmutz J."/>
        </authorList>
    </citation>
    <scope>NUCLEOTIDE SEQUENCE</scope>
    <source>
        <strain evidence="10">AP13</strain>
    </source>
</reference>
<evidence type="ECO:0000256" key="1">
    <source>
        <dbReference type="ARBA" id="ARBA00000900"/>
    </source>
</evidence>
<keyword evidence="8" id="KW-0472">Membrane</keyword>
<feature type="transmembrane region" description="Helical" evidence="8">
    <location>
        <begin position="35"/>
        <end position="56"/>
    </location>
</feature>
<dbReference type="AlphaFoldDB" id="A0A8T0XBK5"/>
<evidence type="ECO:0000313" key="10">
    <source>
        <dbReference type="EMBL" id="KAG2657450.1"/>
    </source>
</evidence>
<keyword evidence="8" id="KW-1133">Transmembrane helix</keyword>